<dbReference type="GO" id="GO:0043856">
    <property type="term" value="F:anti-sigma factor antagonist activity"/>
    <property type="evidence" value="ECO:0007669"/>
    <property type="project" value="InterPro"/>
</dbReference>
<sequence>MDVQTWRHPGGVVLVVTGELDLGTAPRFEEALEQAQRAESDRVVLDLTAVTFLGSSGLSALVRANARSAGNGLGVVMTADTSIRRPLEVTGLDTVLPLYETVDAAFDARPL</sequence>
<dbReference type="Gene3D" id="3.30.750.24">
    <property type="entry name" value="STAS domain"/>
    <property type="match status" value="1"/>
</dbReference>
<gene>
    <name evidence="4" type="ORF">SAMN05192558_107163</name>
</gene>
<comment type="similarity">
    <text evidence="1 2">Belongs to the anti-sigma-factor antagonist family.</text>
</comment>
<reference evidence="5" key="1">
    <citation type="submission" date="2016-10" db="EMBL/GenBank/DDBJ databases">
        <authorList>
            <person name="Varghese N."/>
            <person name="Submissions S."/>
        </authorList>
    </citation>
    <scope>NUCLEOTIDE SEQUENCE [LARGE SCALE GENOMIC DNA]</scope>
    <source>
        <strain evidence="5">IBRC-M 10655</strain>
    </source>
</reference>
<dbReference type="Pfam" id="PF01740">
    <property type="entry name" value="STAS"/>
    <property type="match status" value="1"/>
</dbReference>
<dbReference type="PROSITE" id="PS50801">
    <property type="entry name" value="STAS"/>
    <property type="match status" value="1"/>
</dbReference>
<dbReference type="CDD" id="cd07043">
    <property type="entry name" value="STAS_anti-anti-sigma_factors"/>
    <property type="match status" value="1"/>
</dbReference>
<evidence type="ECO:0000313" key="5">
    <source>
        <dbReference type="Proteomes" id="UP000199651"/>
    </source>
</evidence>
<evidence type="ECO:0000256" key="2">
    <source>
        <dbReference type="RuleBase" id="RU003749"/>
    </source>
</evidence>
<organism evidence="4 5">
    <name type="scientific">Actinokineospora alba</name>
    <dbReference type="NCBI Taxonomy" id="504798"/>
    <lineage>
        <taxon>Bacteria</taxon>
        <taxon>Bacillati</taxon>
        <taxon>Actinomycetota</taxon>
        <taxon>Actinomycetes</taxon>
        <taxon>Pseudonocardiales</taxon>
        <taxon>Pseudonocardiaceae</taxon>
        <taxon>Actinokineospora</taxon>
    </lineage>
</organism>
<accession>A0A1H0QV81</accession>
<proteinExistence type="inferred from homology"/>
<dbReference type="InterPro" id="IPR036513">
    <property type="entry name" value="STAS_dom_sf"/>
</dbReference>
<dbReference type="InterPro" id="IPR003658">
    <property type="entry name" value="Anti-sigma_ant"/>
</dbReference>
<dbReference type="STRING" id="504798.SAMN05421871_104162"/>
<dbReference type="AlphaFoldDB" id="A0A1H0QV81"/>
<keyword evidence="5" id="KW-1185">Reference proteome</keyword>
<dbReference type="RefSeq" id="WP_166658159.1">
    <property type="nucleotide sequence ID" value="NZ_FNDV01000004.1"/>
</dbReference>
<dbReference type="NCBIfam" id="TIGR00377">
    <property type="entry name" value="ant_ant_sig"/>
    <property type="match status" value="1"/>
</dbReference>
<name>A0A1H0QV81_9PSEU</name>
<evidence type="ECO:0000313" key="4">
    <source>
        <dbReference type="EMBL" id="SDP21202.1"/>
    </source>
</evidence>
<dbReference type="PANTHER" id="PTHR33495:SF2">
    <property type="entry name" value="ANTI-SIGMA FACTOR ANTAGONIST TM_1081-RELATED"/>
    <property type="match status" value="1"/>
</dbReference>
<protein>
    <recommendedName>
        <fullName evidence="2">Anti-sigma factor antagonist</fullName>
    </recommendedName>
</protein>
<dbReference type="Proteomes" id="UP000199651">
    <property type="component" value="Unassembled WGS sequence"/>
</dbReference>
<dbReference type="PANTHER" id="PTHR33495">
    <property type="entry name" value="ANTI-SIGMA FACTOR ANTAGONIST TM_1081-RELATED-RELATED"/>
    <property type="match status" value="1"/>
</dbReference>
<dbReference type="SUPFAM" id="SSF52091">
    <property type="entry name" value="SpoIIaa-like"/>
    <property type="match status" value="1"/>
</dbReference>
<evidence type="ECO:0000259" key="3">
    <source>
        <dbReference type="PROSITE" id="PS50801"/>
    </source>
</evidence>
<dbReference type="EMBL" id="FNJB01000007">
    <property type="protein sequence ID" value="SDP21202.1"/>
    <property type="molecule type" value="Genomic_DNA"/>
</dbReference>
<dbReference type="InterPro" id="IPR002645">
    <property type="entry name" value="STAS_dom"/>
</dbReference>
<feature type="domain" description="STAS" evidence="3">
    <location>
        <begin position="1"/>
        <end position="109"/>
    </location>
</feature>
<evidence type="ECO:0000256" key="1">
    <source>
        <dbReference type="ARBA" id="ARBA00009013"/>
    </source>
</evidence>